<name>D3BCI1_HETP5</name>
<dbReference type="InParanoid" id="D3BCI1"/>
<sequence>MLINIIKTEGSAMPMKVQLETGPATQSQGVFLLLLRMLLTFIDYHLGNYGQHQQQVEYEQQQQQQQQQPNVDNRS</sequence>
<comment type="caution">
    <text evidence="2">The sequence shown here is derived from an EMBL/GenBank/DDBJ whole genome shotgun (WGS) entry which is preliminary data.</text>
</comment>
<dbReference type="Proteomes" id="UP000001396">
    <property type="component" value="Unassembled WGS sequence"/>
</dbReference>
<accession>D3BCI1</accession>
<dbReference type="AlphaFoldDB" id="D3BCI1"/>
<evidence type="ECO:0000313" key="3">
    <source>
        <dbReference type="Proteomes" id="UP000001396"/>
    </source>
</evidence>
<proteinExistence type="predicted"/>
<protein>
    <submittedName>
        <fullName evidence="2">Uncharacterized protein</fullName>
    </submittedName>
</protein>
<gene>
    <name evidence="2" type="ORF">PPL_06206</name>
</gene>
<dbReference type="EMBL" id="ADBJ01000027">
    <property type="protein sequence ID" value="EFA80971.1"/>
    <property type="molecule type" value="Genomic_DNA"/>
</dbReference>
<feature type="compositionally biased region" description="Low complexity" evidence="1">
    <location>
        <begin position="55"/>
        <end position="68"/>
    </location>
</feature>
<organism evidence="2 3">
    <name type="scientific">Heterostelium pallidum (strain ATCC 26659 / Pp 5 / PN500)</name>
    <name type="common">Cellular slime mold</name>
    <name type="synonym">Polysphondylium pallidum</name>
    <dbReference type="NCBI Taxonomy" id="670386"/>
    <lineage>
        <taxon>Eukaryota</taxon>
        <taxon>Amoebozoa</taxon>
        <taxon>Evosea</taxon>
        <taxon>Eumycetozoa</taxon>
        <taxon>Dictyostelia</taxon>
        <taxon>Acytosteliales</taxon>
        <taxon>Acytosteliaceae</taxon>
        <taxon>Heterostelium</taxon>
    </lineage>
</organism>
<feature type="region of interest" description="Disordered" evidence="1">
    <location>
        <begin position="55"/>
        <end position="75"/>
    </location>
</feature>
<dbReference type="GeneID" id="31361689"/>
<keyword evidence="3" id="KW-1185">Reference proteome</keyword>
<dbReference type="RefSeq" id="XP_020433089.1">
    <property type="nucleotide sequence ID" value="XM_020577069.1"/>
</dbReference>
<evidence type="ECO:0000313" key="2">
    <source>
        <dbReference type="EMBL" id="EFA80971.1"/>
    </source>
</evidence>
<evidence type="ECO:0000256" key="1">
    <source>
        <dbReference type="SAM" id="MobiDB-lite"/>
    </source>
</evidence>
<reference evidence="2 3" key="1">
    <citation type="journal article" date="2011" name="Genome Res.">
        <title>Phylogeny-wide analysis of social amoeba genomes highlights ancient origins for complex intercellular communication.</title>
        <authorList>
            <person name="Heidel A.J."/>
            <person name="Lawal H.M."/>
            <person name="Felder M."/>
            <person name="Schilde C."/>
            <person name="Helps N.R."/>
            <person name="Tunggal B."/>
            <person name="Rivero F."/>
            <person name="John U."/>
            <person name="Schleicher M."/>
            <person name="Eichinger L."/>
            <person name="Platzer M."/>
            <person name="Noegel A.A."/>
            <person name="Schaap P."/>
            <person name="Gloeckner G."/>
        </authorList>
    </citation>
    <scope>NUCLEOTIDE SEQUENCE [LARGE SCALE GENOMIC DNA]</scope>
    <source>
        <strain evidence="3">ATCC 26659 / Pp 5 / PN500</strain>
    </source>
</reference>